<feature type="region of interest" description="Disordered" evidence="1">
    <location>
        <begin position="1639"/>
        <end position="1663"/>
    </location>
</feature>
<sequence length="2785" mass="314749">MTSTNDGKEVKSNQACSAKGKSYFIELYKTLESRLSGDCSGLERTELVCEAWRHIHSLCSHSAPSTHPHLLCWVQRHTALTILQTEWTNCQDQQALLVEAIDAFLKDSEAAILKRDGVSKQWELQLQTQSQWFKRILPNPWDHPVLKALLDQDQTLSDNEILEWLKEECGVMFATRLRHMASIKSCVDLALRLATEVMQRARVCVKLLPDSEQIDLKETTVAVEDGTFSAILKKEAGFTPEVWELITDLEFILLHKTTRRSCIKLAKQVPLRDACQLVERLQNRPAIFPKEKKIWKNAKAVALLIAQVTITRCMVVPNCRGAVLMALYGCTRSMVRLMTETDQLSTASGALAAPAATAHHLHTMAAAVHKQLKGERIQLTCQLYVRAITAGMNELEKLKLDKDKSAEARSTEKTLSTWFKNLGTLLSKSNRLQYECVLTAFSVHPSPIMYEEVKSAPALEPIKDTHEINSETTSEFGSWATDSRTQTNLVKTSETLKIKKTQQQANILSTSIFSEGEALGLDPELCNDLAVLLSGPRVKTLTWDMEREVLLDNCRAYMKRTDFGTRALTTELKFLNLDPRSFQHLPEEVNNEDDIYYGIEKGYEHLVELQEPLADAVPPEIWQEAFYESPSPSSDDSTVVRRRRKKKKIPAVISSMLEDPLKLDAVRQPETTGLDTVEHSRDSGQSNVCRDIDETSKIDKTKVRLKEKKLAKDKKDVKEKSNSREKKKAPTETQPKKEAASNSALNKLVNMKFKNNSELRKLIKHTERMMYPTRPLCSKEIIVNAAQESSNVIIDGLFSVDDMNLPECNLNTNYLTQTVDTINSASRTVPNNNRPISIKANNAHIDDSEEKTDIKKLLEFRRDNFVRSHQLGLKEYSGVHSLGTMAKSDNKLSLGQSEMSGTNLDENILKNHNIPSSVNYSIPNDIIDNTSHKKQNESPSQRAFEEFLLSRSHAVSNVFPPKTKTESQNSLPIKNSNSTTRQSFPTYQKIHQTTKESLPRSEISTSMNNKQLSSASKQDFLSIMYDPSQKNFQGFLKGYHQSINSGTLPKQILETKLADSSVGTKISKTSKIAEHAPNTFSRLSYHKNKQIEQKLRTEEEKRAKTYRLSSATHELSSILPTNLQRAAEIQINRISKKANASNVSTVKKPQQTVPQLYHDHQTLLHAIQTQNSFTNNVTQNKVSITKDINAKNVIIEKSNKSRLSNKDQNDILHLLKQKGRLDASNALMSVSTRSEFTVPVSSNDPSTCTIPSVRNDAPTQGKQQTATKVENTSNSKILDFRDVNKQEIMQRGSDFRTETLGSVIKPCNLNTNYVQREQDNVKMYDTKAESCHFNALKHNNLNNSESIKNLLSVSSDFNIRKPNMINRKLNHSKDAKHCATEKLPTSDTFKLKYDPNRAIDSSLKAGAVKKKVGPKKMMSQKKDDTTSVPVRPNWESVLNDLLKHKTPSRGPNALDVALKKNNIEKNVSQLNDDLNKATAKEIVRNEITNTSDSKPILAPRSKTLQPTTKYFEMKTNPDPFISGIPNSDYDLLDELIDDDLRQEIRELSDDETYSPMDLYTPSEKVTLPGTGVILANPTATSQPCSIDKTKGQNKVITCVDPKSVIISNPQKINDNKNDNEPRVLFNELVVNRLQMHLNSGNQNNSNVSLDASRPKKTLVKESSRVNKPVTSAFLSKNIAVTARTGNSFVTSPALQSSMNIKQNTKFVNPLPSISLRSSCIKNKHHNSRLNSSSSLISTNEKQVCQRSNLAAANALISLSNNVNITLSTKLSSSRIKSKETSMSVGMITPNNKASLKPANDTTINPLSTITPKKEKSEDQISTEVIQDQNIQNNSVIVTGSVNQCDKKIINDVMTANISKIISPSLVSSKHIMQNNQAQKVNQWKENMIESKSQDNTHTEIFADQNTDVEKSKESNQSLISTSVCDKTKEKQDISSQDQDAPNFDHDFNKNSSKLDQYKDSIEFEEIPRKSTDCSTKRNVRIKLPNGTVFRATISGKFDININSIFSDPQIKNILLNDVSKSKHCTLNVKQTKIPNDVASKETLVNTILNADFTLNKKETINLISDDESDECQNNVFKTEFGDFNVSAKERDIIEKHQKRFSQKCAVKLENNDFMKKVIAAKACLKLNSACENYQTNFTKLDDYSVIKNSGDDRIDVIEIDDSSSGSEIETQILQPLRKDCYTLKPKLSADLDLLRDSIIKGLKLSNTNDPNYKTSNVINTISTDHMSNFRQCKNTINIKNNISDSTNDHKKNIEVQKCYVKLIRCDIPDVLCNSYQNNASISADTTEKQRCNVHFSKEDIENKDIKDTIDNHHYKKYERECEDETVMSPDKFLDELEDIKENSICCNQKAPKCKSTTVYTGDLNAYISDDIIKRDDAIIISEFDKLDHTNGQNNLVTLTDTSLNVDVFYKVGKSSEQQNNCQEHIKDYNEQVFQQNLSNNKVEIANNADKEPIQIKRTEVLETTFKKFSKENTINYRQILITDTINEKMTIGLPTDKENNKSDINFEDKVVIQLHSNEINPYKLKEEKATSLYSASEEEKLQESHIKATKIIENKDSITKISNINVSDKHNEAQTTKTPIRYWDNMSRCLKKYFPLEKLALLKYDCKDKSVIIQGNVKKEHKGEDEKTDYIFQNYETEDGQASPSILESCESIPVFNFNSLENSKFKNKTSEVEILMSYCCAEWLTTKASIRFNTKCHVPHFIFPINDTILKNNETDTDIYEKTKTMLSERRITPIICDTEWHFTKSQMKLIIQINDSKSSNNTVIDKRFTNTVSSLSSIVFNFF</sequence>
<reference evidence="2 3" key="1">
    <citation type="submission" date="2023-11" db="EMBL/GenBank/DDBJ databases">
        <authorList>
            <person name="Okamura Y."/>
        </authorList>
    </citation>
    <scope>NUCLEOTIDE SEQUENCE [LARGE SCALE GENOMIC DNA]</scope>
</reference>
<evidence type="ECO:0000313" key="3">
    <source>
        <dbReference type="Proteomes" id="UP001497472"/>
    </source>
</evidence>
<feature type="compositionally biased region" description="Polar residues" evidence="1">
    <location>
        <begin position="1914"/>
        <end position="1924"/>
    </location>
</feature>
<feature type="region of interest" description="Disordered" evidence="1">
    <location>
        <begin position="708"/>
        <end position="741"/>
    </location>
</feature>
<feature type="compositionally biased region" description="Basic and acidic residues" evidence="1">
    <location>
        <begin position="708"/>
        <end position="739"/>
    </location>
</feature>
<feature type="compositionally biased region" description="Polar residues" evidence="1">
    <location>
        <begin position="966"/>
        <end position="983"/>
    </location>
</feature>
<evidence type="ECO:0000313" key="2">
    <source>
        <dbReference type="EMBL" id="CAK1546670.1"/>
    </source>
</evidence>
<feature type="compositionally biased region" description="Polar residues" evidence="1">
    <location>
        <begin position="1787"/>
        <end position="1810"/>
    </location>
</feature>
<gene>
    <name evidence="2" type="ORF">LNINA_LOCUS6214</name>
</gene>
<organism evidence="2 3">
    <name type="scientific">Leptosia nina</name>
    <dbReference type="NCBI Taxonomy" id="320188"/>
    <lineage>
        <taxon>Eukaryota</taxon>
        <taxon>Metazoa</taxon>
        <taxon>Ecdysozoa</taxon>
        <taxon>Arthropoda</taxon>
        <taxon>Hexapoda</taxon>
        <taxon>Insecta</taxon>
        <taxon>Pterygota</taxon>
        <taxon>Neoptera</taxon>
        <taxon>Endopterygota</taxon>
        <taxon>Lepidoptera</taxon>
        <taxon>Glossata</taxon>
        <taxon>Ditrysia</taxon>
        <taxon>Papilionoidea</taxon>
        <taxon>Pieridae</taxon>
        <taxon>Pierinae</taxon>
        <taxon>Leptosia</taxon>
    </lineage>
</organism>
<protein>
    <submittedName>
        <fullName evidence="2">Uncharacterized protein</fullName>
    </submittedName>
</protein>
<feature type="region of interest" description="Disordered" evidence="1">
    <location>
        <begin position="1891"/>
        <end position="1951"/>
    </location>
</feature>
<name>A0AAV1JDL4_9NEOP</name>
<dbReference type="EMBL" id="CAVLEF010000008">
    <property type="protein sequence ID" value="CAK1546670.1"/>
    <property type="molecule type" value="Genomic_DNA"/>
</dbReference>
<feature type="region of interest" description="Disordered" evidence="1">
    <location>
        <begin position="1238"/>
        <end position="1271"/>
    </location>
</feature>
<feature type="region of interest" description="Disordered" evidence="1">
    <location>
        <begin position="1787"/>
        <end position="1815"/>
    </location>
</feature>
<accession>A0AAV1JDL4</accession>
<proteinExistence type="predicted"/>
<comment type="caution">
    <text evidence="2">The sequence shown here is derived from an EMBL/GenBank/DDBJ whole genome shotgun (WGS) entry which is preliminary data.</text>
</comment>
<feature type="compositionally biased region" description="Polar residues" evidence="1">
    <location>
        <begin position="1639"/>
        <end position="1649"/>
    </location>
</feature>
<feature type="region of interest" description="Disordered" evidence="1">
    <location>
        <begin position="1410"/>
        <end position="1431"/>
    </location>
</feature>
<evidence type="ECO:0000256" key="1">
    <source>
        <dbReference type="SAM" id="MobiDB-lite"/>
    </source>
</evidence>
<keyword evidence="3" id="KW-1185">Reference proteome</keyword>
<dbReference type="Proteomes" id="UP001497472">
    <property type="component" value="Unassembled WGS sequence"/>
</dbReference>
<feature type="region of interest" description="Disordered" evidence="1">
    <location>
        <begin position="959"/>
        <end position="983"/>
    </location>
</feature>